<feature type="region of interest" description="Disordered" evidence="1">
    <location>
        <begin position="1"/>
        <end position="53"/>
    </location>
</feature>
<proteinExistence type="predicted"/>
<reference evidence="2" key="1">
    <citation type="submission" date="2020-10" db="EMBL/GenBank/DDBJ databases">
        <authorList>
            <person name="Gilroy R."/>
        </authorList>
    </citation>
    <scope>NUCLEOTIDE SEQUENCE</scope>
    <source>
        <strain evidence="2">35461</strain>
    </source>
</reference>
<gene>
    <name evidence="2" type="ORF">IAC79_06880</name>
</gene>
<feature type="compositionally biased region" description="Low complexity" evidence="1">
    <location>
        <begin position="38"/>
        <end position="51"/>
    </location>
</feature>
<name>A0A9D1NPK7_9BACT</name>
<feature type="compositionally biased region" description="Pro residues" evidence="1">
    <location>
        <begin position="1"/>
        <end position="13"/>
    </location>
</feature>
<protein>
    <submittedName>
        <fullName evidence="2">Uncharacterized protein</fullName>
    </submittedName>
</protein>
<accession>A0A9D1NPK7</accession>
<evidence type="ECO:0000313" key="2">
    <source>
        <dbReference type="EMBL" id="HIV09819.1"/>
    </source>
</evidence>
<dbReference type="EMBL" id="DVOR01000222">
    <property type="protein sequence ID" value="HIV09819.1"/>
    <property type="molecule type" value="Genomic_DNA"/>
</dbReference>
<reference evidence="2" key="2">
    <citation type="journal article" date="2021" name="PeerJ">
        <title>Extensive microbial diversity within the chicken gut microbiome revealed by metagenomics and culture.</title>
        <authorList>
            <person name="Gilroy R."/>
            <person name="Ravi A."/>
            <person name="Getino M."/>
            <person name="Pursley I."/>
            <person name="Horton D.L."/>
            <person name="Alikhan N.F."/>
            <person name="Baker D."/>
            <person name="Gharbi K."/>
            <person name="Hall N."/>
            <person name="Watson M."/>
            <person name="Adriaenssens E.M."/>
            <person name="Foster-Nyarko E."/>
            <person name="Jarju S."/>
            <person name="Secka A."/>
            <person name="Antonio M."/>
            <person name="Oren A."/>
            <person name="Chaudhuri R.R."/>
            <person name="La Ragione R."/>
            <person name="Hildebrand F."/>
            <person name="Pallen M.J."/>
        </authorList>
    </citation>
    <scope>NUCLEOTIDE SEQUENCE</scope>
    <source>
        <strain evidence="2">35461</strain>
    </source>
</reference>
<comment type="caution">
    <text evidence="2">The sequence shown here is derived from an EMBL/GenBank/DDBJ whole genome shotgun (WGS) entry which is preliminary data.</text>
</comment>
<feature type="non-terminal residue" evidence="2">
    <location>
        <position position="1"/>
    </location>
</feature>
<evidence type="ECO:0000256" key="1">
    <source>
        <dbReference type="SAM" id="MobiDB-lite"/>
    </source>
</evidence>
<dbReference type="AlphaFoldDB" id="A0A9D1NPK7"/>
<dbReference type="Proteomes" id="UP000886845">
    <property type="component" value="Unassembled WGS sequence"/>
</dbReference>
<feature type="compositionally biased region" description="Acidic residues" evidence="1">
    <location>
        <begin position="17"/>
        <end position="27"/>
    </location>
</feature>
<sequence length="76" mass="8128">AEPPRPAAPLPPKPAEEDLVPDEDETAFEPCLLHENPLPEGAAAPVPAEPLQNSDGQYVDEIVNVALRLFGGHVRI</sequence>
<organism evidence="2 3">
    <name type="scientific">Candidatus Spyradenecus faecavium</name>
    <dbReference type="NCBI Taxonomy" id="2840947"/>
    <lineage>
        <taxon>Bacteria</taxon>
        <taxon>Pseudomonadati</taxon>
        <taxon>Lentisphaerota</taxon>
        <taxon>Lentisphaeria</taxon>
        <taxon>Lentisphaerales</taxon>
        <taxon>Lentisphaeraceae</taxon>
        <taxon>Lentisphaeraceae incertae sedis</taxon>
        <taxon>Candidatus Spyradenecus</taxon>
    </lineage>
</organism>
<evidence type="ECO:0000313" key="3">
    <source>
        <dbReference type="Proteomes" id="UP000886845"/>
    </source>
</evidence>